<comment type="caution">
    <text evidence="1">The sequence shown here is derived from an EMBL/GenBank/DDBJ whole genome shotgun (WGS) entry which is preliminary data.</text>
</comment>
<organism evidence="1 2">
    <name type="scientific">Acaulospora colombiana</name>
    <dbReference type="NCBI Taxonomy" id="27376"/>
    <lineage>
        <taxon>Eukaryota</taxon>
        <taxon>Fungi</taxon>
        <taxon>Fungi incertae sedis</taxon>
        <taxon>Mucoromycota</taxon>
        <taxon>Glomeromycotina</taxon>
        <taxon>Glomeromycetes</taxon>
        <taxon>Diversisporales</taxon>
        <taxon>Acaulosporaceae</taxon>
        <taxon>Acaulospora</taxon>
    </lineage>
</organism>
<sequence length="187" mass="21497">MIRATNIRQYISHSFQTSSRGAARPHLLRTEGYARSKSLTSSARSNANETPIKRYPTFLEEIQNLFKWIKTPSAQQKHAKMWEAGQESVVFHVPKLHVFYRLSGYFPIGIVDNVWNHTTMENPNYEPDLCCVSRFRPDPREPKYIRKPLEQRQQTAGDSNHFVPNGSTEVAGDRTRCAFSSVEDGPR</sequence>
<proteinExistence type="predicted"/>
<evidence type="ECO:0000313" key="1">
    <source>
        <dbReference type="EMBL" id="CAG8623868.1"/>
    </source>
</evidence>
<name>A0ACA9N2I7_9GLOM</name>
<reference evidence="1" key="1">
    <citation type="submission" date="2021-06" db="EMBL/GenBank/DDBJ databases">
        <authorList>
            <person name="Kallberg Y."/>
            <person name="Tangrot J."/>
            <person name="Rosling A."/>
        </authorList>
    </citation>
    <scope>NUCLEOTIDE SEQUENCE</scope>
    <source>
        <strain evidence="1">CL356</strain>
    </source>
</reference>
<dbReference type="Proteomes" id="UP000789525">
    <property type="component" value="Unassembled WGS sequence"/>
</dbReference>
<gene>
    <name evidence="1" type="ORF">ACOLOM_LOCUS7419</name>
</gene>
<protein>
    <submittedName>
        <fullName evidence="1">2809_t:CDS:1</fullName>
    </submittedName>
</protein>
<keyword evidence="2" id="KW-1185">Reference proteome</keyword>
<dbReference type="EMBL" id="CAJVPT010017121">
    <property type="protein sequence ID" value="CAG8623868.1"/>
    <property type="molecule type" value="Genomic_DNA"/>
</dbReference>
<accession>A0ACA9N2I7</accession>
<evidence type="ECO:0000313" key="2">
    <source>
        <dbReference type="Proteomes" id="UP000789525"/>
    </source>
</evidence>